<evidence type="ECO:0000313" key="3">
    <source>
        <dbReference type="Proteomes" id="UP001056648"/>
    </source>
</evidence>
<evidence type="ECO:0000256" key="1">
    <source>
        <dbReference type="SAM" id="MobiDB-lite"/>
    </source>
</evidence>
<dbReference type="EMBL" id="CP098735">
    <property type="protein sequence ID" value="USE78093.1"/>
    <property type="molecule type" value="Genomic_DNA"/>
</dbReference>
<dbReference type="RefSeq" id="WP_252252204.1">
    <property type="nucleotide sequence ID" value="NZ_CP098735.1"/>
</dbReference>
<accession>A0ABY4VM48</accession>
<organism evidence="2 3">
    <name type="scientific">Cupriavidus gilardii</name>
    <dbReference type="NCBI Taxonomy" id="82541"/>
    <lineage>
        <taxon>Bacteria</taxon>
        <taxon>Pseudomonadati</taxon>
        <taxon>Pseudomonadota</taxon>
        <taxon>Betaproteobacteria</taxon>
        <taxon>Burkholderiales</taxon>
        <taxon>Burkholderiaceae</taxon>
        <taxon>Cupriavidus</taxon>
    </lineage>
</organism>
<reference evidence="2" key="1">
    <citation type="submission" date="2022-06" db="EMBL/GenBank/DDBJ databases">
        <title>Complete genome sequence and characterization of Cupriavidus gilardii QJ1 isolated from contaminating cells.</title>
        <authorList>
            <person name="Qi J."/>
        </authorList>
    </citation>
    <scope>NUCLEOTIDE SEQUENCE</scope>
    <source>
        <strain evidence="2">QJ1</strain>
    </source>
</reference>
<dbReference type="Proteomes" id="UP001056648">
    <property type="component" value="Chromosome 1"/>
</dbReference>
<evidence type="ECO:0000313" key="2">
    <source>
        <dbReference type="EMBL" id="USE78093.1"/>
    </source>
</evidence>
<feature type="region of interest" description="Disordered" evidence="1">
    <location>
        <begin position="145"/>
        <end position="164"/>
    </location>
</feature>
<protein>
    <submittedName>
        <fullName evidence="2">MarR family transcriptional regulator</fullName>
    </submittedName>
</protein>
<keyword evidence="3" id="KW-1185">Reference proteome</keyword>
<sequence>MTNDLKARPAYMEADWFQALVREVKASTQTAVAQRMGVSRVTLCIFLHGKGEYGNGGAKPDRMELRYRRAFEQLTCPHTGQQVGVDHCRSVALRTAPTHNPMQLGHWKACQVCQYKPAPLEKPAKPRRAARASADVPMAVLDTRTMPLPEVGGPQINPTPEENA</sequence>
<proteinExistence type="predicted"/>
<gene>
    <name evidence="2" type="ORF">NDR89_03330</name>
</gene>
<name>A0ABY4VM48_9BURK</name>